<accession>A0A076NRZ2</accession>
<evidence type="ECO:0000313" key="3">
    <source>
        <dbReference type="EMBL" id="AIJ33677.1"/>
    </source>
</evidence>
<dbReference type="InterPro" id="IPR039424">
    <property type="entry name" value="SBP_5"/>
</dbReference>
<dbReference type="GO" id="GO:1904680">
    <property type="term" value="F:peptide transmembrane transporter activity"/>
    <property type="evidence" value="ECO:0007669"/>
    <property type="project" value="TreeGrafter"/>
</dbReference>
<sequence>MAERTPRALAAVLTASALALAGCSTLGDDNGQLDDEHFGYQVSGPLLTTNAASMQGASTQAQRLSGRLYPGVFVPGPGGEMIPNTDLVKAQALPGAQRRVSYTLSDAAVFSDGTPVTCADYLLTFTAGQLPELFGAHLPLFDDTESLRCTPGAKTFTVVFKEGRGDRWRGLFDAGTVLPAHAVAKKAGMSEEELVDALHSLDPARIAPIAKVWRTGFDFAEFDPELQVSFGPYVIESFGEQGEVNLVANEHYYGDQPQVERLVVWPGSADSAQLYEHDALKVADLDEPDPEWFDVNAENNRIDLTTVHGELTEVLTFPDVGPWAEPAQRKALSRCLDPRAVAQASGELAGVEVPVAPVHVLQQDDPLYGRVIDVATPNLDVDIAAASRISGAEVRVAYPYPNARHAAMVESMRRTCEPAGITIIDVTESGKTLADLPHATLDDQGNPGYSEGNIDVLLRPVDPMKEYPAADNRAANVGALRAQEKALWEQLPSLPLATQPRTFAVHRGVANVVPYAGMNGISWNMDRWRMLAKDDIPPAPDQG</sequence>
<feature type="domain" description="Solute-binding protein family 5" evidence="2">
    <location>
        <begin position="100"/>
        <end position="357"/>
    </location>
</feature>
<keyword evidence="5" id="KW-1185">Reference proteome</keyword>
<evidence type="ECO:0000313" key="4">
    <source>
        <dbReference type="EMBL" id="SNV73764.1"/>
    </source>
</evidence>
<evidence type="ECO:0000259" key="2">
    <source>
        <dbReference type="Pfam" id="PF00496"/>
    </source>
</evidence>
<evidence type="ECO:0000313" key="5">
    <source>
        <dbReference type="Proteomes" id="UP000028780"/>
    </source>
</evidence>
<feature type="chain" id="PRO_5038207102" evidence="1">
    <location>
        <begin position="22"/>
        <end position="543"/>
    </location>
</feature>
<dbReference type="Proteomes" id="UP000215374">
    <property type="component" value="Chromosome 1"/>
</dbReference>
<proteinExistence type="predicted"/>
<reference evidence="4 6" key="2">
    <citation type="submission" date="2017-06" db="EMBL/GenBank/DDBJ databases">
        <authorList>
            <consortium name="Pathogen Informatics"/>
        </authorList>
    </citation>
    <scope>NUCLEOTIDE SEQUENCE [LARGE SCALE GENOMIC DNA]</scope>
    <source>
        <strain evidence="4 6">NCTC13015</strain>
    </source>
</reference>
<protein>
    <submittedName>
        <fullName evidence="4">Dipeptide-binding protein DciAE</fullName>
    </submittedName>
    <submittedName>
        <fullName evidence="3">Peptide ABC transporter</fullName>
    </submittedName>
</protein>
<organism evidence="3 5">
    <name type="scientific">Corynebacterium imitans</name>
    <dbReference type="NCBI Taxonomy" id="156978"/>
    <lineage>
        <taxon>Bacteria</taxon>
        <taxon>Bacillati</taxon>
        <taxon>Actinomycetota</taxon>
        <taxon>Actinomycetes</taxon>
        <taxon>Mycobacteriales</taxon>
        <taxon>Corynebacteriaceae</taxon>
        <taxon>Corynebacterium</taxon>
    </lineage>
</organism>
<dbReference type="HOGENOM" id="CLU_017028_11_2_11"/>
<dbReference type="OrthoDB" id="7888869at2"/>
<keyword evidence="1" id="KW-0732">Signal</keyword>
<dbReference type="InterPro" id="IPR000914">
    <property type="entry name" value="SBP_5_dom"/>
</dbReference>
<dbReference type="AlphaFoldDB" id="A0A076NRZ2"/>
<feature type="signal peptide" evidence="1">
    <location>
        <begin position="1"/>
        <end position="21"/>
    </location>
</feature>
<dbReference type="KEGG" id="cii:CIMIT_06975"/>
<reference evidence="3 5" key="1">
    <citation type="submission" date="2014-08" db="EMBL/GenBank/DDBJ databases">
        <title>Complete genome sequence of Corynebacterium imitans DSM 44264, isolated from a five-month-old boy with suspected pharyngeal diphtheria.</title>
        <authorList>
            <person name="Mollmann S."/>
            <person name="Albersmeier A."/>
            <person name="Ruckert C."/>
            <person name="Tauch A."/>
        </authorList>
    </citation>
    <scope>NUCLEOTIDE SEQUENCE [LARGE SCALE GENOMIC DNA]</scope>
    <source>
        <strain evidence="3 5">DSM 44264</strain>
    </source>
</reference>
<dbReference type="EMBL" id="LT906467">
    <property type="protein sequence ID" value="SNV73764.1"/>
    <property type="molecule type" value="Genomic_DNA"/>
</dbReference>
<name>A0A076NRZ2_9CORY</name>
<dbReference type="GO" id="GO:0015833">
    <property type="term" value="P:peptide transport"/>
    <property type="evidence" value="ECO:0007669"/>
    <property type="project" value="TreeGrafter"/>
</dbReference>
<dbReference type="EMBL" id="CP009211">
    <property type="protein sequence ID" value="AIJ33677.1"/>
    <property type="molecule type" value="Genomic_DNA"/>
</dbReference>
<dbReference type="eggNOG" id="COG4166">
    <property type="taxonomic scope" value="Bacteria"/>
</dbReference>
<dbReference type="Proteomes" id="UP000028780">
    <property type="component" value="Chromosome"/>
</dbReference>
<gene>
    <name evidence="3" type="ORF">CIMIT_06975</name>
    <name evidence="4" type="ORF">SAMEA4535761_01455</name>
</gene>
<dbReference type="PANTHER" id="PTHR30290">
    <property type="entry name" value="PERIPLASMIC BINDING COMPONENT OF ABC TRANSPORTER"/>
    <property type="match status" value="1"/>
</dbReference>
<evidence type="ECO:0000256" key="1">
    <source>
        <dbReference type="SAM" id="SignalP"/>
    </source>
</evidence>
<dbReference type="STRING" id="156978.CIMIT_06975"/>
<dbReference type="Gene3D" id="3.40.190.10">
    <property type="entry name" value="Periplasmic binding protein-like II"/>
    <property type="match status" value="1"/>
</dbReference>
<evidence type="ECO:0000313" key="6">
    <source>
        <dbReference type="Proteomes" id="UP000215374"/>
    </source>
</evidence>
<dbReference type="Pfam" id="PF00496">
    <property type="entry name" value="SBP_bac_5"/>
    <property type="match status" value="1"/>
</dbReference>
<dbReference type="PROSITE" id="PS51257">
    <property type="entry name" value="PROKAR_LIPOPROTEIN"/>
    <property type="match status" value="1"/>
</dbReference>
<dbReference type="SUPFAM" id="SSF53850">
    <property type="entry name" value="Periplasmic binding protein-like II"/>
    <property type="match status" value="1"/>
</dbReference>
<dbReference type="PANTHER" id="PTHR30290:SF65">
    <property type="entry name" value="MONOACYL PHOSPHATIDYLINOSITOL TETRAMANNOSIDE-BINDING PROTEIN LPQW-RELATED"/>
    <property type="match status" value="1"/>
</dbReference>
<dbReference type="RefSeq" id="WP_038590884.1">
    <property type="nucleotide sequence ID" value="NZ_CP009211.1"/>
</dbReference>